<dbReference type="GO" id="GO:0005549">
    <property type="term" value="F:odorant binding"/>
    <property type="evidence" value="ECO:0007669"/>
    <property type="project" value="TreeGrafter"/>
</dbReference>
<gene>
    <name evidence="7" type="primary">LOC109686612</name>
</gene>
<dbReference type="Gene3D" id="2.40.128.20">
    <property type="match status" value="1"/>
</dbReference>
<dbReference type="RefSeq" id="XP_020019585.1">
    <property type="nucleotide sequence ID" value="XM_020163996.2"/>
</dbReference>
<reference evidence="7" key="1">
    <citation type="submission" date="2025-08" db="UniProtKB">
        <authorList>
            <consortium name="RefSeq"/>
        </authorList>
    </citation>
    <scope>IDENTIFICATION</scope>
    <source>
        <tissue evidence="7">Leukocyte</tissue>
    </source>
</reference>
<dbReference type="Proteomes" id="UP001732720">
    <property type="component" value="Chromosome 13"/>
</dbReference>
<dbReference type="PRINTS" id="PR01173">
    <property type="entry name" value="ODORANTBNDNG"/>
</dbReference>
<dbReference type="GeneID" id="109686612"/>
<evidence type="ECO:0000313" key="7">
    <source>
        <dbReference type="RefSeq" id="XP_020019585.1"/>
    </source>
</evidence>
<feature type="chain" id="PRO_5034999550" evidence="4">
    <location>
        <begin position="16"/>
        <end position="186"/>
    </location>
</feature>
<accession>A0A8B7UN37</accession>
<keyword evidence="3" id="KW-0964">Secreted</keyword>
<name>A0A8B7UN37_CASCN</name>
<dbReference type="PANTHER" id="PTHR11430">
    <property type="entry name" value="LIPOCALIN"/>
    <property type="match status" value="1"/>
</dbReference>
<dbReference type="PANTHER" id="PTHR11430:SF141">
    <property type="entry name" value="LIPOCALIN 11"/>
    <property type="match status" value="1"/>
</dbReference>
<dbReference type="SUPFAM" id="SSF50814">
    <property type="entry name" value="Lipocalins"/>
    <property type="match status" value="1"/>
</dbReference>
<organism evidence="7">
    <name type="scientific">Castor canadensis</name>
    <name type="common">American beaver</name>
    <dbReference type="NCBI Taxonomy" id="51338"/>
    <lineage>
        <taxon>Eukaryota</taxon>
        <taxon>Metazoa</taxon>
        <taxon>Chordata</taxon>
        <taxon>Craniata</taxon>
        <taxon>Vertebrata</taxon>
        <taxon>Euteleostomi</taxon>
        <taxon>Mammalia</taxon>
        <taxon>Eutheria</taxon>
        <taxon>Euarchontoglires</taxon>
        <taxon>Glires</taxon>
        <taxon>Rodentia</taxon>
        <taxon>Castorimorpha</taxon>
        <taxon>Castoridae</taxon>
        <taxon>Castor</taxon>
    </lineage>
</organism>
<evidence type="ECO:0000259" key="5">
    <source>
        <dbReference type="Pfam" id="PF00061"/>
    </source>
</evidence>
<dbReference type="RefSeq" id="XP_020019585.1">
    <property type="nucleotide sequence ID" value="XM_020163996.1"/>
</dbReference>
<dbReference type="Pfam" id="PF00061">
    <property type="entry name" value="Lipocalin"/>
    <property type="match status" value="1"/>
</dbReference>
<evidence type="ECO:0000256" key="1">
    <source>
        <dbReference type="ARBA" id="ARBA00004613"/>
    </source>
</evidence>
<evidence type="ECO:0000256" key="2">
    <source>
        <dbReference type="ARBA" id="ARBA00006889"/>
    </source>
</evidence>
<dbReference type="KEGG" id="ccan:109686612"/>
<keyword evidence="4" id="KW-0732">Signal</keyword>
<keyword evidence="6" id="KW-1185">Reference proteome</keyword>
<dbReference type="InterPro" id="IPR012674">
    <property type="entry name" value="Calycin"/>
</dbReference>
<dbReference type="InterPro" id="IPR000566">
    <property type="entry name" value="Lipocln_cytosolic_FA-bd_dom"/>
</dbReference>
<dbReference type="AlphaFoldDB" id="A0A8B7UN37"/>
<feature type="domain" description="Lipocalin/cytosolic fatty-acid binding" evidence="5">
    <location>
        <begin position="34"/>
        <end position="169"/>
    </location>
</feature>
<dbReference type="OrthoDB" id="9627583at2759"/>
<protein>
    <submittedName>
        <fullName evidence="7">Major urinary protein 20-like</fullName>
    </submittedName>
    <submittedName>
        <fullName evidence="7">Trichosurin-like</fullName>
    </submittedName>
</protein>
<dbReference type="GO" id="GO:0036094">
    <property type="term" value="F:small molecule binding"/>
    <property type="evidence" value="ECO:0007669"/>
    <property type="project" value="InterPro"/>
</dbReference>
<evidence type="ECO:0000256" key="3">
    <source>
        <dbReference type="ARBA" id="ARBA00022525"/>
    </source>
</evidence>
<proteinExistence type="inferred from homology"/>
<evidence type="ECO:0000313" key="6">
    <source>
        <dbReference type="Proteomes" id="UP001732720"/>
    </source>
</evidence>
<evidence type="ECO:0000256" key="4">
    <source>
        <dbReference type="SAM" id="SignalP"/>
    </source>
</evidence>
<dbReference type="GO" id="GO:0005615">
    <property type="term" value="C:extracellular space"/>
    <property type="evidence" value="ECO:0007669"/>
    <property type="project" value="TreeGrafter"/>
</dbReference>
<dbReference type="InterPro" id="IPR002448">
    <property type="entry name" value="OBP-like"/>
</dbReference>
<comment type="subcellular location">
    <subcellularLocation>
        <location evidence="1">Secreted</location>
    </subcellularLocation>
</comment>
<feature type="signal peptide" evidence="4">
    <location>
        <begin position="1"/>
        <end position="15"/>
    </location>
</feature>
<comment type="similarity">
    <text evidence="2">Belongs to the calycin superfamily. Lipocalin family.</text>
</comment>
<dbReference type="InterPro" id="IPR002345">
    <property type="entry name" value="Lipocalin"/>
</dbReference>
<sequence>MKLLLLSLCLGLAWALQDQSQVPVQLGFCPEQVAGPWQTIKLGATNRSVIEDGGAYLCFMTGIQILANGNLNVTYFHRKDGNCVKEYYIAEKTDIPGRYTFEYEGQIYLTFVFVSNIAAIIDLENHSESGILTVVELHGRTWFVDKQGLEAYREHTSRRGIPQRNIVNLLASRKLPSIILKNGHKC</sequence>